<evidence type="ECO:0000313" key="3">
    <source>
        <dbReference type="Proteomes" id="UP000198878"/>
    </source>
</evidence>
<dbReference type="EMBL" id="FNUJ01000006">
    <property type="protein sequence ID" value="SEF33284.1"/>
    <property type="molecule type" value="Genomic_DNA"/>
</dbReference>
<dbReference type="GO" id="GO:0005829">
    <property type="term" value="C:cytosol"/>
    <property type="evidence" value="ECO:0007669"/>
    <property type="project" value="TreeGrafter"/>
</dbReference>
<dbReference type="GO" id="GO:0019290">
    <property type="term" value="P:siderophore biosynthetic process"/>
    <property type="evidence" value="ECO:0007669"/>
    <property type="project" value="TreeGrafter"/>
</dbReference>
<feature type="domain" description="MbtH-like" evidence="1">
    <location>
        <begin position="4"/>
        <end position="54"/>
    </location>
</feature>
<evidence type="ECO:0000259" key="1">
    <source>
        <dbReference type="SMART" id="SM00923"/>
    </source>
</evidence>
<dbReference type="Pfam" id="PF03621">
    <property type="entry name" value="MbtH"/>
    <property type="match status" value="1"/>
</dbReference>
<gene>
    <name evidence="2" type="ORF">SAMN05421837_106714</name>
</gene>
<dbReference type="InterPro" id="IPR037407">
    <property type="entry name" value="MLP_fam"/>
</dbReference>
<proteinExistence type="predicted"/>
<dbReference type="SUPFAM" id="SSF160582">
    <property type="entry name" value="MbtH-like"/>
    <property type="match status" value="1"/>
</dbReference>
<dbReference type="SMART" id="SM00923">
    <property type="entry name" value="MbtH"/>
    <property type="match status" value="1"/>
</dbReference>
<dbReference type="STRING" id="218821.SAMN05421837_106714"/>
<keyword evidence="3" id="KW-1185">Reference proteome</keyword>
<dbReference type="Proteomes" id="UP000198878">
    <property type="component" value="Unassembled WGS sequence"/>
</dbReference>
<evidence type="ECO:0000313" key="2">
    <source>
        <dbReference type="EMBL" id="SEF33284.1"/>
    </source>
</evidence>
<dbReference type="InterPro" id="IPR005153">
    <property type="entry name" value="MbtH-like_dom"/>
</dbReference>
<protein>
    <submittedName>
        <fullName evidence="2">MbtH protein</fullName>
    </submittedName>
</protein>
<dbReference type="AlphaFoldDB" id="A0A1H5R5H2"/>
<reference evidence="3" key="1">
    <citation type="submission" date="2016-10" db="EMBL/GenBank/DDBJ databases">
        <authorList>
            <person name="Varghese N."/>
            <person name="Submissions S."/>
        </authorList>
    </citation>
    <scope>NUCLEOTIDE SEQUENCE [LARGE SCALE GENOMIC DNA]</scope>
    <source>
        <strain evidence="3">DSM 44654</strain>
    </source>
</reference>
<dbReference type="InterPro" id="IPR038020">
    <property type="entry name" value="MbtH-like_sf"/>
</dbReference>
<dbReference type="PANTHER" id="PTHR38444">
    <property type="entry name" value="ENTEROBACTIN BIOSYNTHESIS PROTEIN YBDZ"/>
    <property type="match status" value="1"/>
</dbReference>
<dbReference type="OrthoDB" id="7584480at2"/>
<sequence length="74" mass="8292">MSTNPFDGPDGTFRVLVNAEDQYSLWPADLTVPRGWTEAYGPGAKDGCLEYVRTHWTDPRPRSLAAADPRRDAR</sequence>
<accession>A0A1H5R5H2</accession>
<dbReference type="Gene3D" id="3.90.820.10">
    <property type="entry name" value="Structural Genomics, Unknown Function 30-nov-00 1gh9 Mol_id"/>
    <property type="match status" value="1"/>
</dbReference>
<dbReference type="PANTHER" id="PTHR38444:SF1">
    <property type="entry name" value="ENTEROBACTIN BIOSYNTHESIS PROTEIN YBDZ"/>
    <property type="match status" value="1"/>
</dbReference>
<organism evidence="2 3">
    <name type="scientific">Amycolatopsis pretoriensis</name>
    <dbReference type="NCBI Taxonomy" id="218821"/>
    <lineage>
        <taxon>Bacteria</taxon>
        <taxon>Bacillati</taxon>
        <taxon>Actinomycetota</taxon>
        <taxon>Actinomycetes</taxon>
        <taxon>Pseudonocardiales</taxon>
        <taxon>Pseudonocardiaceae</taxon>
        <taxon>Amycolatopsis</taxon>
    </lineage>
</organism>
<name>A0A1H5R5H2_9PSEU</name>
<dbReference type="RefSeq" id="WP_086671520.1">
    <property type="nucleotide sequence ID" value="NZ_FNUJ01000006.1"/>
</dbReference>